<protein>
    <submittedName>
        <fullName evidence="2">DUF6056 family protein</fullName>
    </submittedName>
</protein>
<feature type="transmembrane region" description="Helical" evidence="1">
    <location>
        <begin position="290"/>
        <end position="309"/>
    </location>
</feature>
<accession>A0AAU8II61</accession>
<feature type="transmembrane region" description="Helical" evidence="1">
    <location>
        <begin position="111"/>
        <end position="133"/>
    </location>
</feature>
<keyword evidence="1" id="KW-0472">Membrane</keyword>
<sequence>MKTVSRNLSAMYRSTCFPFLALTFFMLGYHLLIPVSRGDDAKFRLILQNHDLLSWLCERYSGWSSRVLIEAVLVTLLYISGWLWKLLNVMMIGLFVFSLSYLFVKREKRTANWLIVCLFLLIPAPAFHSAGWASTTLNYLWPMTLGLIALFPLKKILLKQQLKKYESFLYACALIFAANQEQLCVSLLIIYGGFLIYFIFYRRLPFFILSQFLIAAASFLFIMNAPGNHARLMVQVEKYNHHFFMLPMINKIEIGAFSSTLNHFIFQFDPIFVLLSFVVMAATYARYQELFLRTISTVPLFCVLMFGMMHPMTSALYPRIRKSLIDVDVIPYGYIHLENVWSLESYLPIAVLGLTVLCLMLALLYLFNGRRILILIYLVLLAGFMSRMVIGFTPSAWGSGVRAFFFLYVSLMIIIILVYQELLRLKPAPFNPMLLTVTGLFAGLAFLNGYILGG</sequence>
<gene>
    <name evidence="2" type="ORF">ABNN70_05420</name>
</gene>
<keyword evidence="1" id="KW-0812">Transmembrane</keyword>
<feature type="transmembrane region" description="Helical" evidence="1">
    <location>
        <begin position="206"/>
        <end position="227"/>
    </location>
</feature>
<dbReference type="Pfam" id="PF19528">
    <property type="entry name" value="DUF6056"/>
    <property type="match status" value="1"/>
</dbReference>
<feature type="transmembrane region" description="Helical" evidence="1">
    <location>
        <begin position="374"/>
        <end position="397"/>
    </location>
</feature>
<evidence type="ECO:0000313" key="2">
    <source>
        <dbReference type="EMBL" id="XCJ17911.1"/>
    </source>
</evidence>
<name>A0AAU8II61_9BACL</name>
<keyword evidence="1" id="KW-1133">Transmembrane helix</keyword>
<organism evidence="2">
    <name type="scientific">Sporolactobacillus sp. Y61</name>
    <dbReference type="NCBI Taxonomy" id="3160863"/>
    <lineage>
        <taxon>Bacteria</taxon>
        <taxon>Bacillati</taxon>
        <taxon>Bacillota</taxon>
        <taxon>Bacilli</taxon>
        <taxon>Bacillales</taxon>
        <taxon>Sporolactobacillaceae</taxon>
        <taxon>Sporolactobacillus</taxon>
    </lineage>
</organism>
<dbReference type="RefSeq" id="WP_353948996.1">
    <property type="nucleotide sequence ID" value="NZ_CP159510.1"/>
</dbReference>
<feature type="transmembrane region" description="Helical" evidence="1">
    <location>
        <begin position="403"/>
        <end position="422"/>
    </location>
</feature>
<proteinExistence type="predicted"/>
<feature type="transmembrane region" description="Helical" evidence="1">
    <location>
        <begin position="169"/>
        <end position="200"/>
    </location>
</feature>
<dbReference type="EMBL" id="CP159510">
    <property type="protein sequence ID" value="XCJ17911.1"/>
    <property type="molecule type" value="Genomic_DNA"/>
</dbReference>
<dbReference type="InterPro" id="IPR045691">
    <property type="entry name" value="DUF6056"/>
</dbReference>
<dbReference type="AlphaFoldDB" id="A0AAU8II61"/>
<feature type="transmembrane region" description="Helical" evidence="1">
    <location>
        <begin position="434"/>
        <end position="453"/>
    </location>
</feature>
<reference evidence="2" key="1">
    <citation type="submission" date="2024-06" db="EMBL/GenBank/DDBJ databases">
        <authorList>
            <person name="Fan A."/>
            <person name="Zhang F.Y."/>
            <person name="Zhang L."/>
        </authorList>
    </citation>
    <scope>NUCLEOTIDE SEQUENCE</scope>
    <source>
        <strain evidence="2">Y61</strain>
    </source>
</reference>
<evidence type="ECO:0000256" key="1">
    <source>
        <dbReference type="SAM" id="Phobius"/>
    </source>
</evidence>
<feature type="transmembrane region" description="Helical" evidence="1">
    <location>
        <begin position="82"/>
        <end position="104"/>
    </location>
</feature>
<feature type="transmembrane region" description="Helical" evidence="1">
    <location>
        <begin position="346"/>
        <end position="367"/>
    </location>
</feature>
<feature type="transmembrane region" description="Helical" evidence="1">
    <location>
        <begin position="264"/>
        <end position="283"/>
    </location>
</feature>